<evidence type="ECO:0000313" key="3">
    <source>
        <dbReference type="Proteomes" id="UP000316184"/>
    </source>
</evidence>
<reference evidence="2 3" key="1">
    <citation type="submission" date="2019-06" db="EMBL/GenBank/DDBJ databases">
        <title>Sequencing the genomes of 1000 actinobacteria strains.</title>
        <authorList>
            <person name="Klenk H.-P."/>
        </authorList>
    </citation>
    <scope>NUCLEOTIDE SEQUENCE [LARGE SCALE GENOMIC DNA]</scope>
    <source>
        <strain evidence="2 3">DSM 46699</strain>
    </source>
</reference>
<dbReference type="AlphaFoldDB" id="A0A561U988"/>
<sequence>MTTPSAPALNWSLIVLLGVFALVRPILNITGGMDLLGRPVGPVLLTVLISAAWIAVVVWRRSARPVLTLTCAGLVYGVLAVVLSAVLSPILDGELSGPLATPGDIGVVMVLLVNAVWGAAAGLVALAVESRRESLRR</sequence>
<accession>A0A561U988</accession>
<feature type="transmembrane region" description="Helical" evidence="1">
    <location>
        <begin position="107"/>
        <end position="128"/>
    </location>
</feature>
<keyword evidence="1" id="KW-1133">Transmembrane helix</keyword>
<proteinExistence type="predicted"/>
<feature type="transmembrane region" description="Helical" evidence="1">
    <location>
        <begin position="39"/>
        <end position="59"/>
    </location>
</feature>
<dbReference type="Proteomes" id="UP000316184">
    <property type="component" value="Unassembled WGS sequence"/>
</dbReference>
<dbReference type="EMBL" id="VIWX01000002">
    <property type="protein sequence ID" value="TWF95907.1"/>
    <property type="molecule type" value="Genomic_DNA"/>
</dbReference>
<dbReference type="OrthoDB" id="3557051at2"/>
<dbReference type="RefSeq" id="WP_145739191.1">
    <property type="nucleotide sequence ID" value="NZ_VIWX01000002.1"/>
</dbReference>
<evidence type="ECO:0000313" key="2">
    <source>
        <dbReference type="EMBL" id="TWF95907.1"/>
    </source>
</evidence>
<feature type="transmembrane region" description="Helical" evidence="1">
    <location>
        <begin position="7"/>
        <end position="27"/>
    </location>
</feature>
<gene>
    <name evidence="2" type="ORF">FHU35_12907</name>
</gene>
<keyword evidence="1" id="KW-0472">Membrane</keyword>
<protein>
    <submittedName>
        <fullName evidence="2">Uncharacterized protein</fullName>
    </submittedName>
</protein>
<keyword evidence="3" id="KW-1185">Reference proteome</keyword>
<organism evidence="2 3">
    <name type="scientific">Saccharopolyspora dendranthemae</name>
    <dbReference type="NCBI Taxonomy" id="1181886"/>
    <lineage>
        <taxon>Bacteria</taxon>
        <taxon>Bacillati</taxon>
        <taxon>Actinomycetota</taxon>
        <taxon>Actinomycetes</taxon>
        <taxon>Pseudonocardiales</taxon>
        <taxon>Pseudonocardiaceae</taxon>
        <taxon>Saccharopolyspora</taxon>
    </lineage>
</organism>
<keyword evidence="1" id="KW-0812">Transmembrane</keyword>
<comment type="caution">
    <text evidence="2">The sequence shown here is derived from an EMBL/GenBank/DDBJ whole genome shotgun (WGS) entry which is preliminary data.</text>
</comment>
<name>A0A561U988_9PSEU</name>
<evidence type="ECO:0000256" key="1">
    <source>
        <dbReference type="SAM" id="Phobius"/>
    </source>
</evidence>
<feature type="transmembrane region" description="Helical" evidence="1">
    <location>
        <begin position="66"/>
        <end position="87"/>
    </location>
</feature>